<dbReference type="AlphaFoldDB" id="A0A2P5BER7"/>
<keyword evidence="2" id="KW-1185">Reference proteome</keyword>
<gene>
    <name evidence="1" type="ORF">PanWU01x14_245300</name>
</gene>
<evidence type="ECO:0000313" key="1">
    <source>
        <dbReference type="EMBL" id="PON47281.1"/>
    </source>
</evidence>
<accession>A0A2P5BER7</accession>
<proteinExistence type="predicted"/>
<sequence>LRRERERELERESEGLKLLLDYQMAIFRSISLKFSMVNPCDELYKSNGLVFLVSFSECPPPHETSAPLSRSSEAPDCCVAERGDVKLYRCRHSPARILATKSC</sequence>
<dbReference type="EMBL" id="JXTB01000297">
    <property type="protein sequence ID" value="PON47281.1"/>
    <property type="molecule type" value="Genomic_DNA"/>
</dbReference>
<name>A0A2P5BER7_PARAD</name>
<evidence type="ECO:0000313" key="2">
    <source>
        <dbReference type="Proteomes" id="UP000237105"/>
    </source>
</evidence>
<reference evidence="2" key="1">
    <citation type="submission" date="2016-06" db="EMBL/GenBank/DDBJ databases">
        <title>Parallel loss of symbiosis genes in relatives of nitrogen-fixing non-legume Parasponia.</title>
        <authorList>
            <person name="Van Velzen R."/>
            <person name="Holmer R."/>
            <person name="Bu F."/>
            <person name="Rutten L."/>
            <person name="Van Zeijl A."/>
            <person name="Liu W."/>
            <person name="Santuari L."/>
            <person name="Cao Q."/>
            <person name="Sharma T."/>
            <person name="Shen D."/>
            <person name="Roswanjaya Y."/>
            <person name="Wardhani T."/>
            <person name="Kalhor M.S."/>
            <person name="Jansen J."/>
            <person name="Van den Hoogen J."/>
            <person name="Gungor B."/>
            <person name="Hartog M."/>
            <person name="Hontelez J."/>
            <person name="Verver J."/>
            <person name="Yang W.-C."/>
            <person name="Schijlen E."/>
            <person name="Repin R."/>
            <person name="Schilthuizen M."/>
            <person name="Schranz E."/>
            <person name="Heidstra R."/>
            <person name="Miyata K."/>
            <person name="Fedorova E."/>
            <person name="Kohlen W."/>
            <person name="Bisseling T."/>
            <person name="Smit S."/>
            <person name="Geurts R."/>
        </authorList>
    </citation>
    <scope>NUCLEOTIDE SEQUENCE [LARGE SCALE GENOMIC DNA]</scope>
    <source>
        <strain evidence="2">cv. WU1-14</strain>
    </source>
</reference>
<protein>
    <submittedName>
        <fullName evidence="1">Uncharacterized protein</fullName>
    </submittedName>
</protein>
<comment type="caution">
    <text evidence="1">The sequence shown here is derived from an EMBL/GenBank/DDBJ whole genome shotgun (WGS) entry which is preliminary data.</text>
</comment>
<organism evidence="1 2">
    <name type="scientific">Parasponia andersonii</name>
    <name type="common">Sponia andersonii</name>
    <dbReference type="NCBI Taxonomy" id="3476"/>
    <lineage>
        <taxon>Eukaryota</taxon>
        <taxon>Viridiplantae</taxon>
        <taxon>Streptophyta</taxon>
        <taxon>Embryophyta</taxon>
        <taxon>Tracheophyta</taxon>
        <taxon>Spermatophyta</taxon>
        <taxon>Magnoliopsida</taxon>
        <taxon>eudicotyledons</taxon>
        <taxon>Gunneridae</taxon>
        <taxon>Pentapetalae</taxon>
        <taxon>rosids</taxon>
        <taxon>fabids</taxon>
        <taxon>Rosales</taxon>
        <taxon>Cannabaceae</taxon>
        <taxon>Parasponia</taxon>
    </lineage>
</organism>
<dbReference type="Proteomes" id="UP000237105">
    <property type="component" value="Unassembled WGS sequence"/>
</dbReference>
<feature type="non-terminal residue" evidence="1">
    <location>
        <position position="1"/>
    </location>
</feature>